<dbReference type="PRINTS" id="PR00599">
    <property type="entry name" value="MAPEPTIDASE"/>
</dbReference>
<comment type="caution">
    <text evidence="9">The sequence shown here is derived from an EMBL/GenBank/DDBJ whole genome shotgun (WGS) entry which is preliminary data.</text>
</comment>
<evidence type="ECO:0000256" key="2">
    <source>
        <dbReference type="ARBA" id="ARBA00022438"/>
    </source>
</evidence>
<dbReference type="HAMAP" id="MF_01974">
    <property type="entry name" value="MetAP_1"/>
    <property type="match status" value="1"/>
</dbReference>
<feature type="binding site" evidence="6">
    <location>
        <position position="95"/>
    </location>
    <ligand>
        <name>a divalent metal cation</name>
        <dbReference type="ChEBI" id="CHEBI:60240"/>
        <label>1</label>
    </ligand>
</feature>
<dbReference type="InterPro" id="IPR001714">
    <property type="entry name" value="Pept_M24_MAP"/>
</dbReference>
<dbReference type="EC" id="3.4.11.18" evidence="6 7"/>
<dbReference type="InterPro" id="IPR036005">
    <property type="entry name" value="Creatinase/aminopeptidase-like"/>
</dbReference>
<dbReference type="GO" id="GO:0004177">
    <property type="term" value="F:aminopeptidase activity"/>
    <property type="evidence" value="ECO:0007669"/>
    <property type="project" value="UniProtKB-KW"/>
</dbReference>
<evidence type="ECO:0000313" key="10">
    <source>
        <dbReference type="Proteomes" id="UP001500298"/>
    </source>
</evidence>
<dbReference type="Gene3D" id="3.90.230.10">
    <property type="entry name" value="Creatinase/methionine aminopeptidase superfamily"/>
    <property type="match status" value="1"/>
</dbReference>
<name>A0ABP9DI51_9BACT</name>
<organism evidence="9 10">
    <name type="scientific">Algivirga pacifica</name>
    <dbReference type="NCBI Taxonomy" id="1162670"/>
    <lineage>
        <taxon>Bacteria</taxon>
        <taxon>Pseudomonadati</taxon>
        <taxon>Bacteroidota</taxon>
        <taxon>Cytophagia</taxon>
        <taxon>Cytophagales</taxon>
        <taxon>Flammeovirgaceae</taxon>
        <taxon>Algivirga</taxon>
    </lineage>
</organism>
<dbReference type="PANTHER" id="PTHR43330">
    <property type="entry name" value="METHIONINE AMINOPEPTIDASE"/>
    <property type="match status" value="1"/>
</dbReference>
<keyword evidence="2 6" id="KW-0031">Aminopeptidase</keyword>
<evidence type="ECO:0000259" key="8">
    <source>
        <dbReference type="Pfam" id="PF00557"/>
    </source>
</evidence>
<dbReference type="NCBIfam" id="TIGR00500">
    <property type="entry name" value="met_pdase_I"/>
    <property type="match status" value="1"/>
</dbReference>
<comment type="subunit">
    <text evidence="6">Monomer.</text>
</comment>
<keyword evidence="4 6" id="KW-0479">Metal-binding</keyword>
<feature type="binding site" evidence="6">
    <location>
        <position position="106"/>
    </location>
    <ligand>
        <name>a divalent metal cation</name>
        <dbReference type="ChEBI" id="CHEBI:60240"/>
        <label>2</label>
        <note>catalytic</note>
    </ligand>
</feature>
<dbReference type="CDD" id="cd01086">
    <property type="entry name" value="MetAP1"/>
    <property type="match status" value="1"/>
</dbReference>
<dbReference type="InterPro" id="IPR000994">
    <property type="entry name" value="Pept_M24"/>
</dbReference>
<keyword evidence="5 6" id="KW-0378">Hydrolase</keyword>
<evidence type="ECO:0000256" key="5">
    <source>
        <dbReference type="ARBA" id="ARBA00022801"/>
    </source>
</evidence>
<gene>
    <name evidence="6 9" type="primary">map</name>
    <name evidence="9" type="ORF">GCM10023331_33580</name>
</gene>
<dbReference type="PANTHER" id="PTHR43330:SF27">
    <property type="entry name" value="METHIONINE AMINOPEPTIDASE"/>
    <property type="match status" value="1"/>
</dbReference>
<evidence type="ECO:0000256" key="7">
    <source>
        <dbReference type="RuleBase" id="RU003653"/>
    </source>
</evidence>
<comment type="similarity">
    <text evidence="6">Belongs to the peptidase M24A family. Methionine aminopeptidase type 1 subfamily.</text>
</comment>
<evidence type="ECO:0000256" key="4">
    <source>
        <dbReference type="ARBA" id="ARBA00022723"/>
    </source>
</evidence>
<dbReference type="Pfam" id="PF00557">
    <property type="entry name" value="Peptidase_M24"/>
    <property type="match status" value="1"/>
</dbReference>
<proteinExistence type="inferred from homology"/>
<feature type="binding site" evidence="6">
    <location>
        <position position="106"/>
    </location>
    <ligand>
        <name>a divalent metal cation</name>
        <dbReference type="ChEBI" id="CHEBI:60240"/>
        <label>1</label>
    </ligand>
</feature>
<dbReference type="InterPro" id="IPR002467">
    <property type="entry name" value="Pept_M24A_MAP1"/>
</dbReference>
<accession>A0ABP9DI51</accession>
<evidence type="ECO:0000256" key="6">
    <source>
        <dbReference type="HAMAP-Rule" id="MF_01974"/>
    </source>
</evidence>
<keyword evidence="3 6" id="KW-0645">Protease</keyword>
<comment type="function">
    <text evidence="1 6">Removes the N-terminal methionine from nascent proteins. The N-terminal methionine is often cleaved when the second residue in the primary sequence is small and uncharged (Met-Ala-, Cys, Gly, Pro, Ser, Thr, or Val). Requires deformylation of the N(alpha)-formylated initiator methionine before it can be hydrolyzed.</text>
</comment>
<feature type="binding site" evidence="6">
    <location>
        <position position="169"/>
    </location>
    <ligand>
        <name>a divalent metal cation</name>
        <dbReference type="ChEBI" id="CHEBI:60240"/>
        <label>2</label>
        <note>catalytic</note>
    </ligand>
</feature>
<evidence type="ECO:0000256" key="3">
    <source>
        <dbReference type="ARBA" id="ARBA00022670"/>
    </source>
</evidence>
<protein>
    <recommendedName>
        <fullName evidence="6 7">Methionine aminopeptidase</fullName>
        <shortName evidence="6">MAP</shortName>
        <shortName evidence="6">MetAP</shortName>
        <ecNumber evidence="6 7">3.4.11.18</ecNumber>
    </recommendedName>
    <alternativeName>
        <fullName evidence="6">Peptidase M</fullName>
    </alternativeName>
</protein>
<dbReference type="Proteomes" id="UP001500298">
    <property type="component" value="Unassembled WGS sequence"/>
</dbReference>
<keyword evidence="10" id="KW-1185">Reference proteome</keyword>
<comment type="catalytic activity">
    <reaction evidence="6 7">
        <text>Release of N-terminal amino acids, preferentially methionine, from peptides and arylamides.</text>
        <dbReference type="EC" id="3.4.11.18"/>
    </reaction>
</comment>
<feature type="binding site" evidence="6">
    <location>
        <position position="202"/>
    </location>
    <ligand>
        <name>a divalent metal cation</name>
        <dbReference type="ChEBI" id="CHEBI:60240"/>
        <label>2</label>
        <note>catalytic</note>
    </ligand>
</feature>
<feature type="binding site" evidence="6">
    <location>
        <position position="78"/>
    </location>
    <ligand>
        <name>substrate</name>
    </ligand>
</feature>
<sequence>MKVYYKTEDEIALMRESADLLGRAHAEVAKNIKEGVSLKQLDKIAEQFIKDHGANPSFLNYGGFPASLCMSLNDVVVHGIPNNYELKDGDVISIDCGVYLNGFHSDSAYTYPVGNVAPEVMKLLKVTQECLTLGIQQAKLNNHIEDIGYTVQKYAETHGYGVVRELVGHGLGRDLHEKPEVPNYGKKGRGLKIKDGLVIAIEPMINLGTRGIVQDADGWTIRTRDGKPSAHYEHTVAIHNGETEVLTTFKYIEEVYKF</sequence>
<dbReference type="RefSeq" id="WP_345373897.1">
    <property type="nucleotide sequence ID" value="NZ_BAABJX010000052.1"/>
</dbReference>
<comment type="cofactor">
    <cofactor evidence="6">
        <name>Co(2+)</name>
        <dbReference type="ChEBI" id="CHEBI:48828"/>
    </cofactor>
    <cofactor evidence="6">
        <name>Zn(2+)</name>
        <dbReference type="ChEBI" id="CHEBI:29105"/>
    </cofactor>
    <cofactor evidence="6">
        <name>Mn(2+)</name>
        <dbReference type="ChEBI" id="CHEBI:29035"/>
    </cofactor>
    <cofactor evidence="6">
        <name>Fe(2+)</name>
        <dbReference type="ChEBI" id="CHEBI:29033"/>
    </cofactor>
    <text evidence="6">Binds 2 divalent metal cations per subunit. Has a high-affinity and a low affinity metal-binding site. The true nature of the physiological cofactor is under debate. The enzyme is active with cobalt, zinc, manganese or divalent iron ions. Most likely, methionine aminopeptidases function as mononuclear Fe(2+)-metalloproteases under physiological conditions, and the catalytically relevant metal-binding site has been assigned to the histidine-containing high-affinity site.</text>
</comment>
<dbReference type="SUPFAM" id="SSF55920">
    <property type="entry name" value="Creatinase/aminopeptidase"/>
    <property type="match status" value="1"/>
</dbReference>
<feature type="binding site" evidence="6">
    <location>
        <position position="233"/>
    </location>
    <ligand>
        <name>a divalent metal cation</name>
        <dbReference type="ChEBI" id="CHEBI:60240"/>
        <label>2</label>
        <note>catalytic</note>
    </ligand>
</feature>
<feature type="binding site" evidence="6">
    <location>
        <position position="233"/>
    </location>
    <ligand>
        <name>a divalent metal cation</name>
        <dbReference type="ChEBI" id="CHEBI:60240"/>
        <label>1</label>
    </ligand>
</feature>
<reference evidence="10" key="1">
    <citation type="journal article" date="2019" name="Int. J. Syst. Evol. Microbiol.">
        <title>The Global Catalogue of Microorganisms (GCM) 10K type strain sequencing project: providing services to taxonomists for standard genome sequencing and annotation.</title>
        <authorList>
            <consortium name="The Broad Institute Genomics Platform"/>
            <consortium name="The Broad Institute Genome Sequencing Center for Infectious Disease"/>
            <person name="Wu L."/>
            <person name="Ma J."/>
        </authorList>
    </citation>
    <scope>NUCLEOTIDE SEQUENCE [LARGE SCALE GENOMIC DNA]</scope>
    <source>
        <strain evidence="10">JCM 18326</strain>
    </source>
</reference>
<feature type="domain" description="Peptidase M24" evidence="8">
    <location>
        <begin position="13"/>
        <end position="239"/>
    </location>
</feature>
<evidence type="ECO:0000313" key="9">
    <source>
        <dbReference type="EMBL" id="GAA4846070.1"/>
    </source>
</evidence>
<feature type="binding site" evidence="6">
    <location>
        <position position="176"/>
    </location>
    <ligand>
        <name>substrate</name>
    </ligand>
</feature>
<dbReference type="EMBL" id="BAABJX010000052">
    <property type="protein sequence ID" value="GAA4846070.1"/>
    <property type="molecule type" value="Genomic_DNA"/>
</dbReference>
<evidence type="ECO:0000256" key="1">
    <source>
        <dbReference type="ARBA" id="ARBA00002521"/>
    </source>
</evidence>